<dbReference type="EMBL" id="JEMX01000081">
    <property type="protein sequence ID" value="EXI78071.1"/>
    <property type="molecule type" value="Genomic_DNA"/>
</dbReference>
<dbReference type="AlphaFoldDB" id="A0A011NRX9"/>
<accession>A0A011NRX9</accession>
<evidence type="ECO:0000313" key="2">
    <source>
        <dbReference type="Proteomes" id="UP000021816"/>
    </source>
</evidence>
<reference evidence="1 2" key="1">
    <citation type="submission" date="2014-02" db="EMBL/GenBank/DDBJ databases">
        <title>Expanding our view of genomic diversity in Candidatus Accumulibacter clades.</title>
        <authorList>
            <person name="Skennerton C.T."/>
            <person name="Barr J.J."/>
            <person name="Slater F.R."/>
            <person name="Bond P.L."/>
            <person name="Tyson G.W."/>
        </authorList>
    </citation>
    <scope>NUCLEOTIDE SEQUENCE [LARGE SCALE GENOMIC DNA]</scope>
    <source>
        <strain evidence="2">BA-92</strain>
    </source>
</reference>
<dbReference type="Gene3D" id="3.10.580.10">
    <property type="entry name" value="CBS-domain"/>
    <property type="match status" value="1"/>
</dbReference>
<sequence>MPDNHFKSLPWTKLRRGVPCYLPKAAVGARVDAQSPALAVMADFRRFAPVTIAHDAALDEANRLMTLCNVHYLLVGDEQRQLLGIVTEACTKGHRPLATAHAMGIRPRELVVGNVMINKHDDAEVVHLKDLAEAKVGHVVATLKELGTQSCLVVEHDESNNHVLCGAFFLAEIERQMGGESATEEIAHTFSQVVNSLRR</sequence>
<dbReference type="InterPro" id="IPR046342">
    <property type="entry name" value="CBS_dom_sf"/>
</dbReference>
<name>A0A011NRX9_9PROT</name>
<dbReference type="STRING" id="1454003.AW10_03339"/>
<evidence type="ECO:0000313" key="1">
    <source>
        <dbReference type="EMBL" id="EXI78071.1"/>
    </source>
</evidence>
<gene>
    <name evidence="1" type="ORF">AW10_03339</name>
</gene>
<dbReference type="SUPFAM" id="SSF54631">
    <property type="entry name" value="CBS-domain pair"/>
    <property type="match status" value="1"/>
</dbReference>
<dbReference type="Proteomes" id="UP000021816">
    <property type="component" value="Unassembled WGS sequence"/>
</dbReference>
<comment type="caution">
    <text evidence="1">The sequence shown here is derived from an EMBL/GenBank/DDBJ whole genome shotgun (WGS) entry which is preliminary data.</text>
</comment>
<proteinExistence type="predicted"/>
<dbReference type="PATRIC" id="fig|1454003.3.peg.3398"/>
<protein>
    <submittedName>
        <fullName evidence="1">CBS domain protein</fullName>
    </submittedName>
</protein>
<organism evidence="1 2">
    <name type="scientific">Candidatus Accumulibacter appositus</name>
    <dbReference type="NCBI Taxonomy" id="1454003"/>
    <lineage>
        <taxon>Bacteria</taxon>
        <taxon>Pseudomonadati</taxon>
        <taxon>Pseudomonadota</taxon>
        <taxon>Betaproteobacteria</taxon>
        <taxon>Candidatus Accumulibacter</taxon>
    </lineage>
</organism>